<keyword evidence="16" id="KW-0663">Pyridoxal phosphate</keyword>
<dbReference type="Proteomes" id="UP000311382">
    <property type="component" value="Unassembled WGS sequence"/>
</dbReference>
<dbReference type="GO" id="GO:0030170">
    <property type="term" value="F:pyridoxal phosphate binding"/>
    <property type="evidence" value="ECO:0007669"/>
    <property type="project" value="InterPro"/>
</dbReference>
<keyword evidence="23 34" id="KW-0456">Lyase</keyword>
<evidence type="ECO:0000259" key="32">
    <source>
        <dbReference type="Pfam" id="PF00288"/>
    </source>
</evidence>
<dbReference type="PANTHER" id="PTHR11808:SF50">
    <property type="entry name" value="CYSTATHIONINE BETA-LYASE"/>
    <property type="match status" value="1"/>
</dbReference>
<feature type="domain" description="GHMP kinase N-terminal" evidence="32">
    <location>
        <begin position="624"/>
        <end position="716"/>
    </location>
</feature>
<comment type="pathway">
    <text evidence="25">Isoprenoid biosynthesis; isopentenyl diphosphate biosynthesis via mevalonate pathway; isopentenyl diphosphate from (R)-mevalonate: step 1/3.</text>
</comment>
<proteinExistence type="inferred from homology"/>
<evidence type="ECO:0000256" key="6">
    <source>
        <dbReference type="ARBA" id="ARBA00012224"/>
    </source>
</evidence>
<keyword evidence="35" id="KW-1185">Reference proteome</keyword>
<dbReference type="OrthoDB" id="2545919at2759"/>
<keyword evidence="12" id="KW-0547">Nucleotide-binding</keyword>
<evidence type="ECO:0000256" key="21">
    <source>
        <dbReference type="ARBA" id="ARBA00023167"/>
    </source>
</evidence>
<dbReference type="InterPro" id="IPR015421">
    <property type="entry name" value="PyrdxlP-dep_Trfase_major"/>
</dbReference>
<evidence type="ECO:0000256" key="12">
    <source>
        <dbReference type="ARBA" id="ARBA00022741"/>
    </source>
</evidence>
<keyword evidence="11" id="KW-0479">Metal-binding</keyword>
<dbReference type="PROSITE" id="PS00868">
    <property type="entry name" value="CYS_MET_METAB_PP"/>
    <property type="match status" value="1"/>
</dbReference>
<comment type="similarity">
    <text evidence="4">Belongs to the trans-sulfuration enzymes family.</text>
</comment>
<dbReference type="InterPro" id="IPR006204">
    <property type="entry name" value="GHMP_kinase_N_dom"/>
</dbReference>
<evidence type="ECO:0000256" key="18">
    <source>
        <dbReference type="ARBA" id="ARBA00023011"/>
    </source>
</evidence>
<keyword evidence="17" id="KW-0752">Steroid biosynthesis</keyword>
<feature type="region of interest" description="Disordered" evidence="31">
    <location>
        <begin position="916"/>
        <end position="943"/>
    </location>
</feature>
<keyword evidence="20" id="KW-1207">Sterol metabolism</keyword>
<evidence type="ECO:0000256" key="2">
    <source>
        <dbReference type="ARBA" id="ARBA00004496"/>
    </source>
</evidence>
<dbReference type="InterPro" id="IPR014721">
    <property type="entry name" value="Ribsml_uS5_D2-typ_fold_subgr"/>
</dbReference>
<keyword evidence="8" id="KW-0444">Lipid biosynthesis</keyword>
<keyword evidence="13" id="KW-0418">Kinase</keyword>
<dbReference type="GO" id="GO:0005524">
    <property type="term" value="F:ATP binding"/>
    <property type="evidence" value="ECO:0007669"/>
    <property type="project" value="UniProtKB-KW"/>
</dbReference>
<evidence type="ECO:0000256" key="4">
    <source>
        <dbReference type="ARBA" id="ARBA00009077"/>
    </source>
</evidence>
<comment type="cofactor">
    <cofactor evidence="1">
        <name>pyridoxal 5'-phosphate</name>
        <dbReference type="ChEBI" id="CHEBI:597326"/>
    </cofactor>
</comment>
<dbReference type="InterPro" id="IPR000277">
    <property type="entry name" value="Cys/Met-Metab_PyrdxlP-dep_enz"/>
</dbReference>
<dbReference type="Gene3D" id="3.40.640.10">
    <property type="entry name" value="Type I PLP-dependent aspartate aminotransferase-like (Major domain)"/>
    <property type="match status" value="1"/>
</dbReference>
<keyword evidence="10" id="KW-0808">Transferase</keyword>
<dbReference type="Gene3D" id="3.90.1150.10">
    <property type="entry name" value="Aspartate Aminotransferase, domain 1"/>
    <property type="match status" value="1"/>
</dbReference>
<dbReference type="GO" id="GO:0019346">
    <property type="term" value="P:transsulfuration"/>
    <property type="evidence" value="ECO:0007669"/>
    <property type="project" value="InterPro"/>
</dbReference>
<keyword evidence="21" id="KW-0486">Methionine biosynthesis</keyword>
<dbReference type="InterPro" id="IPR015422">
    <property type="entry name" value="PyrdxlP-dep_Trfase_small"/>
</dbReference>
<evidence type="ECO:0000259" key="33">
    <source>
        <dbReference type="Pfam" id="PF08544"/>
    </source>
</evidence>
<evidence type="ECO:0000256" key="26">
    <source>
        <dbReference type="ARBA" id="ARBA00046315"/>
    </source>
</evidence>
<accession>A0A5C5G7K2</accession>
<dbReference type="SUPFAM" id="SSF53383">
    <property type="entry name" value="PLP-dependent transferases"/>
    <property type="match status" value="1"/>
</dbReference>
<dbReference type="UniPathway" id="UPA00057">
    <property type="reaction ID" value="UER00098"/>
</dbReference>
<evidence type="ECO:0000256" key="7">
    <source>
        <dbReference type="ARBA" id="ARBA00022490"/>
    </source>
</evidence>
<dbReference type="STRING" id="5288.A0A5C5G7K2"/>
<name>A0A5C5G7K2_9BASI</name>
<dbReference type="AlphaFoldDB" id="A0A5C5G7K2"/>
<feature type="compositionally biased region" description="Polar residues" evidence="31">
    <location>
        <begin position="46"/>
        <end position="67"/>
    </location>
</feature>
<dbReference type="SUPFAM" id="SSF55060">
    <property type="entry name" value="GHMP Kinase, C-terminal domain"/>
    <property type="match status" value="1"/>
</dbReference>
<evidence type="ECO:0000256" key="23">
    <source>
        <dbReference type="ARBA" id="ARBA00023239"/>
    </source>
</evidence>
<dbReference type="EMBL" id="SOZI01000003">
    <property type="protein sequence ID" value="TNY24362.1"/>
    <property type="molecule type" value="Genomic_DNA"/>
</dbReference>
<dbReference type="GO" id="GO:0016126">
    <property type="term" value="P:sterol biosynthetic process"/>
    <property type="evidence" value="ECO:0007669"/>
    <property type="project" value="UniProtKB-KW"/>
</dbReference>
<dbReference type="InterPro" id="IPR013750">
    <property type="entry name" value="GHMP_kinase_C_dom"/>
</dbReference>
<dbReference type="FunFam" id="3.30.70.890:FF:000003">
    <property type="entry name" value="Mevalonate kinase"/>
    <property type="match status" value="1"/>
</dbReference>
<dbReference type="InterPro" id="IPR015424">
    <property type="entry name" value="PyrdxlP-dep_Trfase"/>
</dbReference>
<comment type="pathway">
    <text evidence="26">Amino-acid biosynthesis; L-methionine biosynthesis via de novo pathway; L-homocysteine from L-cystathionine: step 1/1.</text>
</comment>
<evidence type="ECO:0000256" key="11">
    <source>
        <dbReference type="ARBA" id="ARBA00022723"/>
    </source>
</evidence>
<keyword evidence="9" id="KW-0028">Amino-acid biosynthesis</keyword>
<dbReference type="NCBIfam" id="TIGR00549">
    <property type="entry name" value="mevalon_kin"/>
    <property type="match status" value="1"/>
</dbReference>
<feature type="domain" description="GHMP kinase C-terminal" evidence="33">
    <location>
        <begin position="812"/>
        <end position="884"/>
    </location>
</feature>
<protein>
    <recommendedName>
        <fullName evidence="30">Cystathionine beta-lyase</fullName>
        <ecNumber evidence="5">2.7.1.36</ecNumber>
        <ecNumber evidence="6">4.4.1.13</ecNumber>
    </recommendedName>
    <alternativeName>
        <fullName evidence="27">Cysteine-S-conjugate beta-lyase</fullName>
    </alternativeName>
</protein>
<dbReference type="NCBIfam" id="TIGR01329">
    <property type="entry name" value="cysta_beta_ly_E"/>
    <property type="match status" value="1"/>
</dbReference>
<feature type="compositionally biased region" description="Low complexity" evidence="31">
    <location>
        <begin position="33"/>
        <end position="45"/>
    </location>
</feature>
<evidence type="ECO:0000256" key="19">
    <source>
        <dbReference type="ARBA" id="ARBA00023098"/>
    </source>
</evidence>
<dbReference type="FunFam" id="3.40.640.10:FF:000009">
    <property type="entry name" value="Cystathionine gamma-synthase homolog"/>
    <property type="match status" value="1"/>
</dbReference>
<evidence type="ECO:0000256" key="3">
    <source>
        <dbReference type="ARBA" id="ARBA00006495"/>
    </source>
</evidence>
<dbReference type="Pfam" id="PF00288">
    <property type="entry name" value="GHMP_kinases_N"/>
    <property type="match status" value="1"/>
</dbReference>
<dbReference type="InterPro" id="IPR054542">
    <property type="entry name" value="Cys_met_metab_PP"/>
</dbReference>
<dbReference type="Gene3D" id="3.30.70.890">
    <property type="entry name" value="GHMP kinase, C-terminal domain"/>
    <property type="match status" value="1"/>
</dbReference>
<evidence type="ECO:0000256" key="24">
    <source>
        <dbReference type="ARBA" id="ARBA00029310"/>
    </source>
</evidence>
<dbReference type="InterPro" id="IPR006203">
    <property type="entry name" value="GHMP_knse_ATP-bd_CS"/>
</dbReference>
<dbReference type="GO" id="GO:0004496">
    <property type="term" value="F:mevalonate kinase activity"/>
    <property type="evidence" value="ECO:0007669"/>
    <property type="project" value="UniProtKB-EC"/>
</dbReference>
<evidence type="ECO:0000256" key="5">
    <source>
        <dbReference type="ARBA" id="ARBA00012103"/>
    </source>
</evidence>
<evidence type="ECO:0000313" key="34">
    <source>
        <dbReference type="EMBL" id="TNY24362.1"/>
    </source>
</evidence>
<dbReference type="InterPro" id="IPR006205">
    <property type="entry name" value="Mev_gal_kin"/>
</dbReference>
<comment type="catalytic activity">
    <reaction evidence="24">
        <text>(R)-mevalonate + ATP = (R)-5-phosphomevalonate + ADP + H(+)</text>
        <dbReference type="Rhea" id="RHEA:17065"/>
        <dbReference type="ChEBI" id="CHEBI:15378"/>
        <dbReference type="ChEBI" id="CHEBI:30616"/>
        <dbReference type="ChEBI" id="CHEBI:36464"/>
        <dbReference type="ChEBI" id="CHEBI:58146"/>
        <dbReference type="ChEBI" id="CHEBI:456216"/>
        <dbReference type="EC" id="2.7.1.36"/>
    </reaction>
    <physiologicalReaction direction="left-to-right" evidence="24">
        <dbReference type="Rhea" id="RHEA:17066"/>
    </physiologicalReaction>
</comment>
<keyword evidence="19" id="KW-0443">Lipid metabolism</keyword>
<evidence type="ECO:0000256" key="22">
    <source>
        <dbReference type="ARBA" id="ARBA00023221"/>
    </source>
</evidence>
<comment type="similarity">
    <text evidence="3">Belongs to the GHMP kinase family. Mevalonate kinase subfamily.</text>
</comment>
<dbReference type="InterPro" id="IPR020568">
    <property type="entry name" value="Ribosomal_Su5_D2-typ_SF"/>
</dbReference>
<dbReference type="EC" id="4.4.1.13" evidence="6"/>
<dbReference type="GO" id="GO:0046872">
    <property type="term" value="F:metal ion binding"/>
    <property type="evidence" value="ECO:0007669"/>
    <property type="project" value="UniProtKB-KW"/>
</dbReference>
<dbReference type="InterPro" id="IPR036554">
    <property type="entry name" value="GHMP_kinase_C_sf"/>
</dbReference>
<dbReference type="Pfam" id="PF01053">
    <property type="entry name" value="Cys_Met_Meta_PP"/>
    <property type="match status" value="1"/>
</dbReference>
<evidence type="ECO:0000256" key="17">
    <source>
        <dbReference type="ARBA" id="ARBA00022955"/>
    </source>
</evidence>
<evidence type="ECO:0000256" key="27">
    <source>
        <dbReference type="ARBA" id="ARBA00047213"/>
    </source>
</evidence>
<comment type="subcellular location">
    <subcellularLocation>
        <location evidence="2">Cytoplasm</location>
    </subcellularLocation>
</comment>
<dbReference type="GO" id="GO:0005737">
    <property type="term" value="C:cytoplasm"/>
    <property type="evidence" value="ECO:0007669"/>
    <property type="project" value="UniProtKB-SubCell"/>
</dbReference>
<keyword evidence="7" id="KW-0963">Cytoplasm</keyword>
<dbReference type="GO" id="GO:0047804">
    <property type="term" value="F:cysteine-S-conjugate beta-lyase activity"/>
    <property type="evidence" value="ECO:0007669"/>
    <property type="project" value="UniProtKB-EC"/>
</dbReference>
<reference evidence="34 35" key="1">
    <citation type="submission" date="2019-03" db="EMBL/GenBank/DDBJ databases">
        <title>Rhodosporidium diobovatum UCD-FST 08-225 genome sequencing, assembly, and annotation.</title>
        <authorList>
            <person name="Fakankun I.U."/>
            <person name="Fristensky B."/>
            <person name="Levin D.B."/>
        </authorList>
    </citation>
    <scope>NUCLEOTIDE SEQUENCE [LARGE SCALE GENOMIC DNA]</scope>
    <source>
        <strain evidence="34 35">UCD-FST 08-225</strain>
    </source>
</reference>
<evidence type="ECO:0000256" key="31">
    <source>
        <dbReference type="SAM" id="MobiDB-lite"/>
    </source>
</evidence>
<dbReference type="CDD" id="cd00614">
    <property type="entry name" value="CGS_like"/>
    <property type="match status" value="1"/>
</dbReference>
<comment type="caution">
    <text evidence="34">The sequence shown here is derived from an EMBL/GenBank/DDBJ whole genome shotgun (WGS) entry which is preliminary data.</text>
</comment>
<comment type="catalytic activity">
    <reaction evidence="29">
        <text>an S-substituted L-cysteine + H2O = a thiol + pyruvate + NH4(+)</text>
        <dbReference type="Rhea" id="RHEA:18121"/>
        <dbReference type="ChEBI" id="CHEBI:15361"/>
        <dbReference type="ChEBI" id="CHEBI:15377"/>
        <dbReference type="ChEBI" id="CHEBI:28938"/>
        <dbReference type="ChEBI" id="CHEBI:29256"/>
        <dbReference type="ChEBI" id="CHEBI:58717"/>
        <dbReference type="EC" id="4.4.1.13"/>
    </reaction>
</comment>
<keyword evidence="15" id="KW-0460">Magnesium</keyword>
<evidence type="ECO:0000256" key="1">
    <source>
        <dbReference type="ARBA" id="ARBA00001933"/>
    </source>
</evidence>
<evidence type="ECO:0000256" key="15">
    <source>
        <dbReference type="ARBA" id="ARBA00022842"/>
    </source>
</evidence>
<dbReference type="PROSITE" id="PS00627">
    <property type="entry name" value="GHMP_KINASES_ATP"/>
    <property type="match status" value="1"/>
</dbReference>
<feature type="compositionally biased region" description="Basic and acidic residues" evidence="31">
    <location>
        <begin position="929"/>
        <end position="943"/>
    </location>
</feature>
<organism evidence="34 35">
    <name type="scientific">Rhodotorula diobovata</name>
    <dbReference type="NCBI Taxonomy" id="5288"/>
    <lineage>
        <taxon>Eukaryota</taxon>
        <taxon>Fungi</taxon>
        <taxon>Dikarya</taxon>
        <taxon>Basidiomycota</taxon>
        <taxon>Pucciniomycotina</taxon>
        <taxon>Microbotryomycetes</taxon>
        <taxon>Sporidiobolales</taxon>
        <taxon>Sporidiobolaceae</taxon>
        <taxon>Rhodotorula</taxon>
    </lineage>
</organism>
<evidence type="ECO:0000256" key="29">
    <source>
        <dbReference type="ARBA" id="ARBA00047625"/>
    </source>
</evidence>
<evidence type="ECO:0000256" key="10">
    <source>
        <dbReference type="ARBA" id="ARBA00022679"/>
    </source>
</evidence>
<evidence type="ECO:0000256" key="9">
    <source>
        <dbReference type="ARBA" id="ARBA00022605"/>
    </source>
</evidence>
<keyword evidence="22" id="KW-0753">Steroid metabolism</keyword>
<dbReference type="InterPro" id="IPR006238">
    <property type="entry name" value="Cys_b_lyase_euk"/>
</dbReference>
<dbReference type="EC" id="2.7.1.36" evidence="5"/>
<dbReference type="PANTHER" id="PTHR11808">
    <property type="entry name" value="TRANS-SULFURATION ENZYME FAMILY MEMBER"/>
    <property type="match status" value="1"/>
</dbReference>
<feature type="region of interest" description="Disordered" evidence="31">
    <location>
        <begin position="32"/>
        <end position="67"/>
    </location>
</feature>
<dbReference type="Pfam" id="PF08544">
    <property type="entry name" value="GHMP_kinases_C"/>
    <property type="match status" value="1"/>
</dbReference>
<evidence type="ECO:0000256" key="28">
    <source>
        <dbReference type="ARBA" id="ARBA00047517"/>
    </source>
</evidence>
<evidence type="ECO:0000256" key="14">
    <source>
        <dbReference type="ARBA" id="ARBA00022840"/>
    </source>
</evidence>
<gene>
    <name evidence="34" type="ORF">DMC30DRAFT_420567</name>
</gene>
<evidence type="ECO:0000256" key="8">
    <source>
        <dbReference type="ARBA" id="ARBA00022516"/>
    </source>
</evidence>
<dbReference type="GO" id="GO:0019287">
    <property type="term" value="P:isopentenyl diphosphate biosynthetic process, mevalonate pathway"/>
    <property type="evidence" value="ECO:0007669"/>
    <property type="project" value="UniProtKB-UniPathway"/>
</dbReference>
<dbReference type="FunFam" id="3.90.1150.10:FF:000013">
    <property type="entry name" value="Cystathionine beta-lyase"/>
    <property type="match status" value="1"/>
</dbReference>
<keyword evidence="14" id="KW-0067">ATP-binding</keyword>
<evidence type="ECO:0000256" key="13">
    <source>
        <dbReference type="ARBA" id="ARBA00022777"/>
    </source>
</evidence>
<dbReference type="PRINTS" id="PR00959">
    <property type="entry name" value="MEVGALKINASE"/>
</dbReference>
<dbReference type="SUPFAM" id="SSF54211">
    <property type="entry name" value="Ribosomal protein S5 domain 2-like"/>
    <property type="match status" value="1"/>
</dbReference>
<evidence type="ECO:0000256" key="25">
    <source>
        <dbReference type="ARBA" id="ARBA00029438"/>
    </source>
</evidence>
<sequence>MSCLSACPSTHSLSLPLSTTYCPATEATHPTAQSLSLSPDSPQQPAMASTAGTVSPTLSSSHSDPASLTSSLLRARPYRFATQCATVDNPDPQHKDQYGSSSVPIYQTATFKGMGGAYDYTRSGNPTRSHLEHHIAKISNARHAFAVTSGMGALDVIFRLLKPGDEIIAGNDLYGGSNRLIGYLKTNGGITTHHVDTTDPESLVPLLTDPARKVAMVLLESPTNPLLQIADLETIARLVRQHRPEALVVVDNTMMSPYLCRPLELGCDVVYDSGTKYLSGHHDLMAGVITCDRDDVAKGIAFTINSIGNGLSPFDSFLLLRGVKTLSLRIDKQQANSVLIAQYLDALGFKVNYPGLPSHRGKAVHDRIASGPGAVLSFETGDVGMSERIVGSARLWGISVSFGCINSLISMPCLMSHASIDPAVRAARNLPEDLIRLCVGIEDPQDLIDDLEAALLEAGAVRVVDEAGARATLERVRPAGEDVVELSGLREVQRFEAGRPEVERVMTSAPGKVILFGEHAVVHGVTAIAGAIDLRCYCLAEARSDGHVSLSLPDLGYSQSWDLSTLPWHLVSAPLSSLKTGPKPDTVPSAELLALLANQFVHQDQLKAVQAAQAFLYLYMHLCAARGDAARPAQSFTIRSGLPIGAGLGSSAAYSVALASALLYSHGVLPLPSGPGAAEARITRTHADLVNAHAFLAEKVIHGTPSGIDNTVAALGGAVAFRRAVKGREGMLEPLGPQEGEGAGSAATAAARGIRFLLTDTKVPRDTKTLVAGVARRKLEEPDTINPLFDSIQRISDRAHSLLASSPASPSARASQLAELSQLVEQNHAHLVSLGVGHAALEAVRSTTGAQPWALATKLTGAGGGGCAVTVVPDDFSDEALTSLRAALASSGFDTYSTTVGGRGFGIVVPSAEGGAEVDSAEGGAEQTKVPERRRFEESQGEELARWAEGVEGWVLA</sequence>
<keyword evidence="18" id="KW-0756">Sterol biosynthesis</keyword>
<evidence type="ECO:0000256" key="30">
    <source>
        <dbReference type="ARBA" id="ARBA00072331"/>
    </source>
</evidence>
<evidence type="ECO:0000256" key="20">
    <source>
        <dbReference type="ARBA" id="ARBA00023166"/>
    </source>
</evidence>
<evidence type="ECO:0000256" key="16">
    <source>
        <dbReference type="ARBA" id="ARBA00022898"/>
    </source>
</evidence>
<comment type="catalytic activity">
    <reaction evidence="28">
        <text>L,L-cystathionine + H2O = L-homocysteine + pyruvate + NH4(+)</text>
        <dbReference type="Rhea" id="RHEA:13965"/>
        <dbReference type="ChEBI" id="CHEBI:15361"/>
        <dbReference type="ChEBI" id="CHEBI:15377"/>
        <dbReference type="ChEBI" id="CHEBI:28938"/>
        <dbReference type="ChEBI" id="CHEBI:58161"/>
        <dbReference type="ChEBI" id="CHEBI:58199"/>
    </reaction>
</comment>
<evidence type="ECO:0000313" key="35">
    <source>
        <dbReference type="Proteomes" id="UP000311382"/>
    </source>
</evidence>
<dbReference type="Gene3D" id="3.30.230.10">
    <property type="match status" value="1"/>
</dbReference>
<dbReference type="GO" id="GO:0071266">
    <property type="term" value="P:'de novo' L-methionine biosynthetic process"/>
    <property type="evidence" value="ECO:0007669"/>
    <property type="project" value="InterPro"/>
</dbReference>